<evidence type="ECO:0000256" key="1">
    <source>
        <dbReference type="SAM" id="MobiDB-lite"/>
    </source>
</evidence>
<sequence length="288" mass="33117">MDHRLWMYNMHYETVVGLKPEFIDGVRDFIENTMTLDIFMNNGLVRCPCNGWLNRIGLNMIGLNMIGFMKMINDAFRVQGGMKPEQYFDKAPNEEAIRFYDQLEESSRPLCEGSPHSALKIGSSKQTIKQRGGIEGSVVQGHIGRETGDFYSYYFGDDVSCRRNKPNLNDEINIVLLFPPISIFNQNGGGSKKRGKRGFTNMEMQSAVTHFLPNFPEIQPYVNDVSIVQQQVDVELETTLQHPQHILEEVSDDEILNVEEQISENEENESFDDEEWDNNENETTEEEK</sequence>
<protein>
    <recommendedName>
        <fullName evidence="4">Transposase-associated domain-containing protein</fullName>
    </recommendedName>
</protein>
<comment type="caution">
    <text evidence="2">The sequence shown here is derived from an EMBL/GenBank/DDBJ whole genome shotgun (WGS) entry which is preliminary data.</text>
</comment>
<name>A0A9J5Y3X8_SOLCO</name>
<gene>
    <name evidence="2" type="ORF">H5410_036345</name>
</gene>
<evidence type="ECO:0000313" key="2">
    <source>
        <dbReference type="EMBL" id="KAG5595113.1"/>
    </source>
</evidence>
<feature type="region of interest" description="Disordered" evidence="1">
    <location>
        <begin position="250"/>
        <end position="288"/>
    </location>
</feature>
<dbReference type="AlphaFoldDB" id="A0A9J5Y3X8"/>
<keyword evidence="3" id="KW-1185">Reference proteome</keyword>
<dbReference type="Proteomes" id="UP000824120">
    <property type="component" value="Chromosome 7"/>
</dbReference>
<evidence type="ECO:0008006" key="4">
    <source>
        <dbReference type="Google" id="ProtNLM"/>
    </source>
</evidence>
<organism evidence="2 3">
    <name type="scientific">Solanum commersonii</name>
    <name type="common">Commerson's wild potato</name>
    <name type="synonym">Commerson's nightshade</name>
    <dbReference type="NCBI Taxonomy" id="4109"/>
    <lineage>
        <taxon>Eukaryota</taxon>
        <taxon>Viridiplantae</taxon>
        <taxon>Streptophyta</taxon>
        <taxon>Embryophyta</taxon>
        <taxon>Tracheophyta</taxon>
        <taxon>Spermatophyta</taxon>
        <taxon>Magnoliopsida</taxon>
        <taxon>eudicotyledons</taxon>
        <taxon>Gunneridae</taxon>
        <taxon>Pentapetalae</taxon>
        <taxon>asterids</taxon>
        <taxon>lamiids</taxon>
        <taxon>Solanales</taxon>
        <taxon>Solanaceae</taxon>
        <taxon>Solanoideae</taxon>
        <taxon>Solaneae</taxon>
        <taxon>Solanum</taxon>
    </lineage>
</organism>
<reference evidence="2 3" key="1">
    <citation type="submission" date="2020-09" db="EMBL/GenBank/DDBJ databases">
        <title>De no assembly of potato wild relative species, Solanum commersonii.</title>
        <authorList>
            <person name="Cho K."/>
        </authorList>
    </citation>
    <scope>NUCLEOTIDE SEQUENCE [LARGE SCALE GENOMIC DNA]</scope>
    <source>
        <strain evidence="2">LZ3.2</strain>
        <tissue evidence="2">Leaf</tissue>
    </source>
</reference>
<evidence type="ECO:0000313" key="3">
    <source>
        <dbReference type="Proteomes" id="UP000824120"/>
    </source>
</evidence>
<dbReference type="EMBL" id="JACXVP010000007">
    <property type="protein sequence ID" value="KAG5595113.1"/>
    <property type="molecule type" value="Genomic_DNA"/>
</dbReference>
<accession>A0A9J5Y3X8</accession>
<proteinExistence type="predicted"/>